<dbReference type="EMBL" id="JAJJMB010017535">
    <property type="protein sequence ID" value="KAI3837822.1"/>
    <property type="molecule type" value="Genomic_DNA"/>
</dbReference>
<feature type="region of interest" description="Disordered" evidence="1">
    <location>
        <begin position="1"/>
        <end position="60"/>
    </location>
</feature>
<feature type="compositionally biased region" description="Basic and acidic residues" evidence="1">
    <location>
        <begin position="28"/>
        <end position="48"/>
    </location>
</feature>
<evidence type="ECO:0000313" key="2">
    <source>
        <dbReference type="EMBL" id="KAI3837822.1"/>
    </source>
</evidence>
<feature type="compositionally biased region" description="Basic residues" evidence="1">
    <location>
        <begin position="1"/>
        <end position="14"/>
    </location>
</feature>
<organism evidence="2 3">
    <name type="scientific">Papaver atlanticum</name>
    <dbReference type="NCBI Taxonomy" id="357466"/>
    <lineage>
        <taxon>Eukaryota</taxon>
        <taxon>Viridiplantae</taxon>
        <taxon>Streptophyta</taxon>
        <taxon>Embryophyta</taxon>
        <taxon>Tracheophyta</taxon>
        <taxon>Spermatophyta</taxon>
        <taxon>Magnoliopsida</taxon>
        <taxon>Ranunculales</taxon>
        <taxon>Papaveraceae</taxon>
        <taxon>Papaveroideae</taxon>
        <taxon>Papaver</taxon>
    </lineage>
</organism>
<sequence length="153" mass="17161">MKKHRSKIPRRKRFQISPILSESSSNSLHRENLKPNDESKNKASKVDENDGGGNNNVSEAISFSETSCIQSVYSPIKKSRKIFKSEEEFTSNDSAAKKAKVEIQGDESVSELDSEFWSSVIGDSESQTDFSQGDSNTTAYYSFLIQYSEENDP</sequence>
<accession>A0AAD4RX95</accession>
<name>A0AAD4RX95_9MAGN</name>
<comment type="caution">
    <text evidence="2">The sequence shown here is derived from an EMBL/GenBank/DDBJ whole genome shotgun (WGS) entry which is preliminary data.</text>
</comment>
<dbReference type="AlphaFoldDB" id="A0AAD4RX95"/>
<evidence type="ECO:0000313" key="3">
    <source>
        <dbReference type="Proteomes" id="UP001202328"/>
    </source>
</evidence>
<gene>
    <name evidence="2" type="ORF">MKW98_004880</name>
</gene>
<feature type="compositionally biased region" description="Low complexity" evidence="1">
    <location>
        <begin position="16"/>
        <end position="27"/>
    </location>
</feature>
<reference evidence="2" key="1">
    <citation type="submission" date="2022-04" db="EMBL/GenBank/DDBJ databases">
        <title>A functionally conserved STORR gene fusion in Papaver species that diverged 16.8 million years ago.</title>
        <authorList>
            <person name="Catania T."/>
        </authorList>
    </citation>
    <scope>NUCLEOTIDE SEQUENCE</scope>
    <source>
        <strain evidence="2">S-188037</strain>
    </source>
</reference>
<protein>
    <submittedName>
        <fullName evidence="2">Uncharacterized protein</fullName>
    </submittedName>
</protein>
<dbReference type="Proteomes" id="UP001202328">
    <property type="component" value="Unassembled WGS sequence"/>
</dbReference>
<proteinExistence type="predicted"/>
<evidence type="ECO:0000256" key="1">
    <source>
        <dbReference type="SAM" id="MobiDB-lite"/>
    </source>
</evidence>
<feature type="region of interest" description="Disordered" evidence="1">
    <location>
        <begin position="87"/>
        <end position="109"/>
    </location>
</feature>
<keyword evidence="3" id="KW-1185">Reference proteome</keyword>